<proteinExistence type="predicted"/>
<organism evidence="2 3">
    <name type="scientific">Novosphingobium subterraneum</name>
    <dbReference type="NCBI Taxonomy" id="48936"/>
    <lineage>
        <taxon>Bacteria</taxon>
        <taxon>Pseudomonadati</taxon>
        <taxon>Pseudomonadota</taxon>
        <taxon>Alphaproteobacteria</taxon>
        <taxon>Sphingomonadales</taxon>
        <taxon>Sphingomonadaceae</taxon>
        <taxon>Novosphingobium</taxon>
    </lineage>
</organism>
<dbReference type="Gene3D" id="3.30.10.10">
    <property type="entry name" value="Trypsin Inhibitor V, subunit A"/>
    <property type="match status" value="1"/>
</dbReference>
<evidence type="ECO:0000313" key="2">
    <source>
        <dbReference type="EMBL" id="KHS49146.1"/>
    </source>
</evidence>
<keyword evidence="1" id="KW-0732">Signal</keyword>
<protein>
    <submittedName>
        <fullName evidence="2">Peptidase inhibitor I78 family protein</fullName>
    </submittedName>
</protein>
<dbReference type="PATRIC" id="fig|48936.3.peg.589"/>
<reference evidence="2 3" key="1">
    <citation type="submission" date="2014-10" db="EMBL/GenBank/DDBJ databases">
        <title>Draft genome sequence of Novosphingobium subterraneum DSM 12447.</title>
        <authorList>
            <person name="Gan H.M."/>
            <person name="Gan H.Y."/>
            <person name="Savka M.A."/>
        </authorList>
    </citation>
    <scope>NUCLEOTIDE SEQUENCE [LARGE SCALE GENOMIC DNA]</scope>
    <source>
        <strain evidence="2 3">DSM 12447</strain>
    </source>
</reference>
<accession>A0A0B9A1E2</accession>
<dbReference type="RefSeq" id="WP_039331301.1">
    <property type="nucleotide sequence ID" value="NZ_JRVC01000002.1"/>
</dbReference>
<feature type="chain" id="PRO_5002128030" evidence="1">
    <location>
        <begin position="28"/>
        <end position="115"/>
    </location>
</feature>
<sequence>MITRFRLVPRLTLCAAAFCLDAGPVLAAAKDMAQRPIPPVVRTEAGLVDTCGQRSAQKLVGAMFSPQSQAALIKTIGHDRIRVIRPGAIITQDRRENRLNLIVDDAGRLMAARCG</sequence>
<evidence type="ECO:0000313" key="3">
    <source>
        <dbReference type="Proteomes" id="UP000031338"/>
    </source>
</evidence>
<evidence type="ECO:0000256" key="1">
    <source>
        <dbReference type="SAM" id="SignalP"/>
    </source>
</evidence>
<dbReference type="STRING" id="48936.NJ75_00581"/>
<dbReference type="AlphaFoldDB" id="A0A0B9A1E2"/>
<comment type="caution">
    <text evidence="2">The sequence shown here is derived from an EMBL/GenBank/DDBJ whole genome shotgun (WGS) entry which is preliminary data.</text>
</comment>
<dbReference type="Pfam" id="PF11720">
    <property type="entry name" value="Inhibitor_I78"/>
    <property type="match status" value="1"/>
</dbReference>
<gene>
    <name evidence="2" type="ORF">NJ75_00581</name>
</gene>
<feature type="signal peptide" evidence="1">
    <location>
        <begin position="1"/>
        <end position="27"/>
    </location>
</feature>
<dbReference type="Proteomes" id="UP000031338">
    <property type="component" value="Unassembled WGS sequence"/>
</dbReference>
<dbReference type="InterPro" id="IPR021719">
    <property type="entry name" value="Prot_inh_I78"/>
</dbReference>
<dbReference type="EMBL" id="JRVC01000002">
    <property type="protein sequence ID" value="KHS49146.1"/>
    <property type="molecule type" value="Genomic_DNA"/>
</dbReference>
<keyword evidence="3" id="KW-1185">Reference proteome</keyword>
<name>A0A0B9A1E2_9SPHN</name>